<keyword evidence="5 10" id="KW-0808">Transferase</keyword>
<dbReference type="EC" id="2.1.1.63" evidence="3"/>
<evidence type="ECO:0000259" key="9">
    <source>
        <dbReference type="Pfam" id="PF01035"/>
    </source>
</evidence>
<sequence>MITPLSQFSSLNTRCYASVLPSSLGQLWIRHNLQCIFQLQYHLDAACDLSLALIDLPHSWQDALQRYFAGEYAQLSQLPIMLDQGTPFQQQVWLALPTIPAGTTWSYLQLAQHIDRPKAVRAVGQALKRNPLAIILPCHRIIQQSGNLGGYAGQTDIGTTRKQFLLQHEGVILN</sequence>
<dbReference type="InterPro" id="IPR036217">
    <property type="entry name" value="MethylDNA_cys_MeTrfase_DNAb"/>
</dbReference>
<evidence type="ECO:0000256" key="1">
    <source>
        <dbReference type="ARBA" id="ARBA00001286"/>
    </source>
</evidence>
<evidence type="ECO:0000256" key="2">
    <source>
        <dbReference type="ARBA" id="ARBA00008711"/>
    </source>
</evidence>
<dbReference type="CDD" id="cd06445">
    <property type="entry name" value="ATase"/>
    <property type="match status" value="1"/>
</dbReference>
<evidence type="ECO:0000256" key="7">
    <source>
        <dbReference type="ARBA" id="ARBA00023204"/>
    </source>
</evidence>
<keyword evidence="4 10" id="KW-0489">Methyltransferase</keyword>
<evidence type="ECO:0000313" key="11">
    <source>
        <dbReference type="Proteomes" id="UP001268610"/>
    </source>
</evidence>
<feature type="domain" description="Methylated-DNA-[protein]-cysteine S-methyltransferase DNA binding" evidence="9">
    <location>
        <begin position="87"/>
        <end position="171"/>
    </location>
</feature>
<organism evidence="10 11">
    <name type="scientific">Rhizobium hidalgonense</name>
    <dbReference type="NCBI Taxonomy" id="1538159"/>
    <lineage>
        <taxon>Bacteria</taxon>
        <taxon>Pseudomonadati</taxon>
        <taxon>Pseudomonadota</taxon>
        <taxon>Alphaproteobacteria</taxon>
        <taxon>Hyphomicrobiales</taxon>
        <taxon>Rhizobiaceae</taxon>
        <taxon>Rhizobium/Agrobacterium group</taxon>
        <taxon>Rhizobium</taxon>
    </lineage>
</organism>
<evidence type="ECO:0000256" key="3">
    <source>
        <dbReference type="ARBA" id="ARBA00011918"/>
    </source>
</evidence>
<dbReference type="Pfam" id="PF01035">
    <property type="entry name" value="DNA_binding_1"/>
    <property type="match status" value="1"/>
</dbReference>
<dbReference type="SUPFAM" id="SSF46767">
    <property type="entry name" value="Methylated DNA-protein cysteine methyltransferase, C-terminal domain"/>
    <property type="match status" value="1"/>
</dbReference>
<dbReference type="InterPro" id="IPR036388">
    <property type="entry name" value="WH-like_DNA-bd_sf"/>
</dbReference>
<dbReference type="Proteomes" id="UP001268610">
    <property type="component" value="Unassembled WGS sequence"/>
</dbReference>
<accession>A0AAJ2H2D0</accession>
<reference evidence="10" key="1">
    <citation type="submission" date="2023-04" db="EMBL/GenBank/DDBJ databases">
        <title>Genomic characterization of faba bean (Vicia faba) microsymbionts in Mexican soils.</title>
        <authorList>
            <person name="Rivera Orduna F.N."/>
            <person name="Guevara-Luna J."/>
            <person name="Yan J."/>
            <person name="Arroyo-Herrera I."/>
            <person name="Li Y."/>
            <person name="Vasquez-Murrieta M.S."/>
            <person name="Wang E.T."/>
        </authorList>
    </citation>
    <scope>NUCLEOTIDE SEQUENCE</scope>
    <source>
        <strain evidence="10">CH26</strain>
    </source>
</reference>
<dbReference type="EMBL" id="JAVLSF010000106">
    <property type="protein sequence ID" value="MDR9777684.1"/>
    <property type="molecule type" value="Genomic_DNA"/>
</dbReference>
<comment type="similarity">
    <text evidence="2">Belongs to the MGMT family.</text>
</comment>
<dbReference type="GO" id="GO:0032259">
    <property type="term" value="P:methylation"/>
    <property type="evidence" value="ECO:0007669"/>
    <property type="project" value="UniProtKB-KW"/>
</dbReference>
<name>A0AAJ2H2D0_9HYPH</name>
<keyword evidence="7" id="KW-0234">DNA repair</keyword>
<dbReference type="GO" id="GO:0003908">
    <property type="term" value="F:methylated-DNA-[protein]-cysteine S-methyltransferase activity"/>
    <property type="evidence" value="ECO:0007669"/>
    <property type="project" value="UniProtKB-EC"/>
</dbReference>
<dbReference type="NCBIfam" id="TIGR00589">
    <property type="entry name" value="ogt"/>
    <property type="match status" value="1"/>
</dbReference>
<dbReference type="GO" id="GO:0006281">
    <property type="term" value="P:DNA repair"/>
    <property type="evidence" value="ECO:0007669"/>
    <property type="project" value="UniProtKB-KW"/>
</dbReference>
<dbReference type="PANTHER" id="PTHR10815">
    <property type="entry name" value="METHYLATED-DNA--PROTEIN-CYSTEINE METHYLTRANSFERASE"/>
    <property type="match status" value="1"/>
</dbReference>
<evidence type="ECO:0000256" key="4">
    <source>
        <dbReference type="ARBA" id="ARBA00022603"/>
    </source>
</evidence>
<dbReference type="InterPro" id="IPR014048">
    <property type="entry name" value="MethylDNA_cys_MeTrfase_DNA-bd"/>
</dbReference>
<gene>
    <name evidence="10" type="ORF">RJJ65_34700</name>
</gene>
<protein>
    <recommendedName>
        <fullName evidence="3">methylated-DNA--[protein]-cysteine S-methyltransferase</fullName>
        <ecNumber evidence="3">2.1.1.63</ecNumber>
    </recommendedName>
</protein>
<evidence type="ECO:0000256" key="8">
    <source>
        <dbReference type="ARBA" id="ARBA00049348"/>
    </source>
</evidence>
<dbReference type="Gene3D" id="1.10.10.10">
    <property type="entry name" value="Winged helix-like DNA-binding domain superfamily/Winged helix DNA-binding domain"/>
    <property type="match status" value="1"/>
</dbReference>
<dbReference type="FunFam" id="1.10.10.10:FF:000214">
    <property type="entry name" value="Methylated-DNA--protein-cysteine methyltransferase"/>
    <property type="match status" value="1"/>
</dbReference>
<dbReference type="PROSITE" id="PS00374">
    <property type="entry name" value="MGMT"/>
    <property type="match status" value="1"/>
</dbReference>
<comment type="catalytic activity">
    <reaction evidence="8">
        <text>a 6-O-methyl-2'-deoxyguanosine in DNA + L-cysteinyl-[protein] = S-methyl-L-cysteinyl-[protein] + a 2'-deoxyguanosine in DNA</text>
        <dbReference type="Rhea" id="RHEA:24000"/>
        <dbReference type="Rhea" id="RHEA-COMP:10131"/>
        <dbReference type="Rhea" id="RHEA-COMP:10132"/>
        <dbReference type="Rhea" id="RHEA-COMP:11367"/>
        <dbReference type="Rhea" id="RHEA-COMP:11368"/>
        <dbReference type="ChEBI" id="CHEBI:29950"/>
        <dbReference type="ChEBI" id="CHEBI:82612"/>
        <dbReference type="ChEBI" id="CHEBI:85445"/>
        <dbReference type="ChEBI" id="CHEBI:85448"/>
        <dbReference type="EC" id="2.1.1.63"/>
    </reaction>
</comment>
<evidence type="ECO:0000256" key="6">
    <source>
        <dbReference type="ARBA" id="ARBA00022763"/>
    </source>
</evidence>
<proteinExistence type="inferred from homology"/>
<dbReference type="AlphaFoldDB" id="A0AAJ2H2D0"/>
<comment type="caution">
    <text evidence="10">The sequence shown here is derived from an EMBL/GenBank/DDBJ whole genome shotgun (WGS) entry which is preliminary data.</text>
</comment>
<dbReference type="InterPro" id="IPR001497">
    <property type="entry name" value="MethylDNA_cys_MeTrfase_AS"/>
</dbReference>
<evidence type="ECO:0000256" key="5">
    <source>
        <dbReference type="ARBA" id="ARBA00022679"/>
    </source>
</evidence>
<evidence type="ECO:0000313" key="10">
    <source>
        <dbReference type="EMBL" id="MDR9777684.1"/>
    </source>
</evidence>
<dbReference type="PANTHER" id="PTHR10815:SF5">
    <property type="entry name" value="METHYLATED-DNA--PROTEIN-CYSTEINE METHYLTRANSFERASE"/>
    <property type="match status" value="1"/>
</dbReference>
<comment type="catalytic activity">
    <reaction evidence="1">
        <text>a 4-O-methyl-thymidine in DNA + L-cysteinyl-[protein] = a thymidine in DNA + S-methyl-L-cysteinyl-[protein]</text>
        <dbReference type="Rhea" id="RHEA:53428"/>
        <dbReference type="Rhea" id="RHEA-COMP:10131"/>
        <dbReference type="Rhea" id="RHEA-COMP:10132"/>
        <dbReference type="Rhea" id="RHEA-COMP:13555"/>
        <dbReference type="Rhea" id="RHEA-COMP:13556"/>
        <dbReference type="ChEBI" id="CHEBI:29950"/>
        <dbReference type="ChEBI" id="CHEBI:82612"/>
        <dbReference type="ChEBI" id="CHEBI:137386"/>
        <dbReference type="ChEBI" id="CHEBI:137387"/>
        <dbReference type="EC" id="2.1.1.63"/>
    </reaction>
</comment>
<keyword evidence="6" id="KW-0227">DNA damage</keyword>